<sequence length="399" mass="44051">MELILEKLKLLNYETEFCAKRKPPWPRLTRATFAIAESSSSDRDARFHHYAALAAFLVQLCGRRGHLAPGESDDQKTSAAAILHECAKLGFDPPEFSPSALTRASGKEAVGVLNGLCDLALERAMPRLRRPKHAKEDPPEMATYEAHEGAFESGGEGARLGRGAFADDDAENDDDDASDSDASEEAYIIEDARAIESHVDAAAWKLELERVAPQLRVVAAADAKDWRAHLESAREHRRSIAGTFPDVRVMLDGVVKDVAGALEKIETREAYVNAQLAPLADEYRTRREKLDETQRAYDAASEATSSMTNELARLTEELEKVKGVIEDRGENNADATPLNTMKENMEKMREEIKVFEVRVAVCRSALLKHEVKRQAAIVAGKKAGGKKKRRPGADDDTPY</sequence>
<evidence type="ECO:0000256" key="6">
    <source>
        <dbReference type="SAM" id="MobiDB-lite"/>
    </source>
</evidence>
<evidence type="ECO:0000256" key="5">
    <source>
        <dbReference type="SAM" id="Coils"/>
    </source>
</evidence>
<dbReference type="EMBL" id="GG663735">
    <property type="protein sequence ID" value="EEH60599.1"/>
    <property type="molecule type" value="Genomic_DNA"/>
</dbReference>
<dbReference type="RefSeq" id="XP_003055347.1">
    <property type="nucleotide sequence ID" value="XM_003055301.1"/>
</dbReference>
<dbReference type="AlphaFoldDB" id="C1MGM7"/>
<keyword evidence="3" id="KW-0969">Cilium</keyword>
<name>C1MGM7_MICPC</name>
<dbReference type="eggNOG" id="KOG0972">
    <property type="taxonomic scope" value="Eukaryota"/>
</dbReference>
<feature type="compositionally biased region" description="Acidic residues" evidence="6">
    <location>
        <begin position="166"/>
        <end position="182"/>
    </location>
</feature>
<keyword evidence="5" id="KW-0175">Coiled coil</keyword>
<dbReference type="Proteomes" id="UP000001876">
    <property type="component" value="Unassembled WGS sequence"/>
</dbReference>
<dbReference type="GO" id="GO:0042073">
    <property type="term" value="P:intraciliary transport"/>
    <property type="evidence" value="ECO:0007669"/>
    <property type="project" value="TreeGrafter"/>
</dbReference>
<comment type="subcellular location">
    <subcellularLocation>
        <location evidence="1">Cell projection</location>
        <location evidence="1">Cilium</location>
    </subcellularLocation>
</comment>
<evidence type="ECO:0000313" key="8">
    <source>
        <dbReference type="Proteomes" id="UP000001876"/>
    </source>
</evidence>
<dbReference type="Pfam" id="PF10498">
    <property type="entry name" value="IFT57"/>
    <property type="match status" value="1"/>
</dbReference>
<keyword evidence="4" id="KW-0966">Cell projection</keyword>
<evidence type="ECO:0000256" key="3">
    <source>
        <dbReference type="ARBA" id="ARBA00023069"/>
    </source>
</evidence>
<evidence type="ECO:0000256" key="2">
    <source>
        <dbReference type="ARBA" id="ARBA00009415"/>
    </source>
</evidence>
<dbReference type="GeneID" id="9680539"/>
<dbReference type="KEGG" id="mpp:MICPUCDRAFT_13268"/>
<dbReference type="GO" id="GO:0030992">
    <property type="term" value="C:intraciliary transport particle B"/>
    <property type="evidence" value="ECO:0007669"/>
    <property type="project" value="TreeGrafter"/>
</dbReference>
<feature type="region of interest" description="Disordered" evidence="6">
    <location>
        <begin position="378"/>
        <end position="399"/>
    </location>
</feature>
<dbReference type="OrthoDB" id="423881at2759"/>
<dbReference type="PANTHER" id="PTHR16011:SF0">
    <property type="entry name" value="INTRAFLAGELLAR TRANSPORT PROTEIN 57 HOMOLOG"/>
    <property type="match status" value="1"/>
</dbReference>
<evidence type="ECO:0000256" key="4">
    <source>
        <dbReference type="ARBA" id="ARBA00023273"/>
    </source>
</evidence>
<dbReference type="GO" id="GO:0005815">
    <property type="term" value="C:microtubule organizing center"/>
    <property type="evidence" value="ECO:0007669"/>
    <property type="project" value="TreeGrafter"/>
</dbReference>
<feature type="coiled-coil region" evidence="5">
    <location>
        <begin position="297"/>
        <end position="358"/>
    </location>
</feature>
<evidence type="ECO:0000313" key="7">
    <source>
        <dbReference type="EMBL" id="EEH60599.1"/>
    </source>
</evidence>
<dbReference type="STRING" id="564608.C1MGM7"/>
<feature type="region of interest" description="Disordered" evidence="6">
    <location>
        <begin position="151"/>
        <end position="182"/>
    </location>
</feature>
<proteinExistence type="inferred from homology"/>
<dbReference type="GO" id="GO:1905515">
    <property type="term" value="P:non-motile cilium assembly"/>
    <property type="evidence" value="ECO:0007669"/>
    <property type="project" value="TreeGrafter"/>
</dbReference>
<accession>C1MGM7</accession>
<keyword evidence="7" id="KW-0282">Flagellum</keyword>
<dbReference type="PANTHER" id="PTHR16011">
    <property type="entry name" value="IFT57/HIPPI"/>
    <property type="match status" value="1"/>
</dbReference>
<gene>
    <name evidence="7" type="primary">IFT57</name>
    <name evidence="7" type="ORF">MICPUCDRAFT_13268</name>
</gene>
<keyword evidence="8" id="KW-1185">Reference proteome</keyword>
<dbReference type="OMA" id="VHAHDQD"/>
<evidence type="ECO:0000256" key="1">
    <source>
        <dbReference type="ARBA" id="ARBA00004138"/>
    </source>
</evidence>
<dbReference type="GO" id="GO:0005794">
    <property type="term" value="C:Golgi apparatus"/>
    <property type="evidence" value="ECO:0007669"/>
    <property type="project" value="TreeGrafter"/>
</dbReference>
<comment type="similarity">
    <text evidence="2">Belongs to the IFT57 family.</text>
</comment>
<protein>
    <submittedName>
        <fullName evidence="7">Intraflagellar transport protein 57</fullName>
    </submittedName>
</protein>
<dbReference type="InterPro" id="IPR019530">
    <property type="entry name" value="Intra-flagellar_transport_57"/>
</dbReference>
<organism evidence="8">
    <name type="scientific">Micromonas pusilla (strain CCMP1545)</name>
    <name type="common">Picoplanktonic green alga</name>
    <dbReference type="NCBI Taxonomy" id="564608"/>
    <lineage>
        <taxon>Eukaryota</taxon>
        <taxon>Viridiplantae</taxon>
        <taxon>Chlorophyta</taxon>
        <taxon>Mamiellophyceae</taxon>
        <taxon>Mamiellales</taxon>
        <taxon>Mamiellaceae</taxon>
        <taxon>Micromonas</taxon>
    </lineage>
</organism>
<dbReference type="GO" id="GO:0005929">
    <property type="term" value="C:cilium"/>
    <property type="evidence" value="ECO:0007669"/>
    <property type="project" value="UniProtKB-SubCell"/>
</dbReference>
<reference evidence="7 8" key="1">
    <citation type="journal article" date="2009" name="Science">
        <title>Green evolution and dynamic adaptations revealed by genomes of the marine picoeukaryotes Micromonas.</title>
        <authorList>
            <person name="Worden A.Z."/>
            <person name="Lee J.H."/>
            <person name="Mock T."/>
            <person name="Rouze P."/>
            <person name="Simmons M.P."/>
            <person name="Aerts A.L."/>
            <person name="Allen A.E."/>
            <person name="Cuvelier M.L."/>
            <person name="Derelle E."/>
            <person name="Everett M.V."/>
            <person name="Foulon E."/>
            <person name="Grimwood J."/>
            <person name="Gundlach H."/>
            <person name="Henrissat B."/>
            <person name="Napoli C."/>
            <person name="McDonald S.M."/>
            <person name="Parker M.S."/>
            <person name="Rombauts S."/>
            <person name="Salamov A."/>
            <person name="Von Dassow P."/>
            <person name="Badger J.H."/>
            <person name="Coutinho P.M."/>
            <person name="Demir E."/>
            <person name="Dubchak I."/>
            <person name="Gentemann C."/>
            <person name="Eikrem W."/>
            <person name="Gready J.E."/>
            <person name="John U."/>
            <person name="Lanier W."/>
            <person name="Lindquist E.A."/>
            <person name="Lucas S."/>
            <person name="Mayer K.F."/>
            <person name="Moreau H."/>
            <person name="Not F."/>
            <person name="Otillar R."/>
            <person name="Panaud O."/>
            <person name="Pangilinan J."/>
            <person name="Paulsen I."/>
            <person name="Piegu B."/>
            <person name="Poliakov A."/>
            <person name="Robbens S."/>
            <person name="Schmutz J."/>
            <person name="Toulza E."/>
            <person name="Wyss T."/>
            <person name="Zelensky A."/>
            <person name="Zhou K."/>
            <person name="Armbrust E.V."/>
            <person name="Bhattacharya D."/>
            <person name="Goodenough U.W."/>
            <person name="Van de Peer Y."/>
            <person name="Grigoriev I.V."/>
        </authorList>
    </citation>
    <scope>NUCLEOTIDE SEQUENCE [LARGE SCALE GENOMIC DNA]</scope>
    <source>
        <strain evidence="7 8">CCMP1545</strain>
    </source>
</reference>